<evidence type="ECO:0000313" key="18">
    <source>
        <dbReference type="Proteomes" id="UP000299102"/>
    </source>
</evidence>
<evidence type="ECO:0000256" key="11">
    <source>
        <dbReference type="ARBA" id="ARBA00023004"/>
    </source>
</evidence>
<evidence type="ECO:0000256" key="9">
    <source>
        <dbReference type="ARBA" id="ARBA00022848"/>
    </source>
</evidence>
<keyword evidence="6 15" id="KW-0349">Heme</keyword>
<name>A0A4C1YN21_EUMVA</name>
<evidence type="ECO:0000256" key="13">
    <source>
        <dbReference type="ARBA" id="ARBA00023136"/>
    </source>
</evidence>
<gene>
    <name evidence="17" type="primary">Cyp9f2</name>
    <name evidence="17" type="ORF">EVAR_99117_1</name>
</gene>
<dbReference type="PROSITE" id="PS00086">
    <property type="entry name" value="CYTOCHROME_P450"/>
    <property type="match status" value="2"/>
</dbReference>
<proteinExistence type="inferred from homology"/>
<keyword evidence="13 16" id="KW-0472">Membrane</keyword>
<accession>A0A4C1YN21</accession>
<evidence type="ECO:0000256" key="12">
    <source>
        <dbReference type="ARBA" id="ARBA00023033"/>
    </source>
</evidence>
<evidence type="ECO:0000256" key="4">
    <source>
        <dbReference type="ARBA" id="ARBA00010617"/>
    </source>
</evidence>
<dbReference type="Proteomes" id="UP000299102">
    <property type="component" value="Unassembled WGS sequence"/>
</dbReference>
<dbReference type="GO" id="GO:0005506">
    <property type="term" value="F:iron ion binding"/>
    <property type="evidence" value="ECO:0007669"/>
    <property type="project" value="InterPro"/>
</dbReference>
<comment type="similarity">
    <text evidence="4">Belongs to the cytochrome P450 family.</text>
</comment>
<evidence type="ECO:0000256" key="14">
    <source>
        <dbReference type="ARBA" id="ARBA00047827"/>
    </source>
</evidence>
<dbReference type="Pfam" id="PF00067">
    <property type="entry name" value="p450"/>
    <property type="match status" value="2"/>
</dbReference>
<dbReference type="GO" id="GO:0005789">
    <property type="term" value="C:endoplasmic reticulum membrane"/>
    <property type="evidence" value="ECO:0007669"/>
    <property type="project" value="UniProtKB-SubCell"/>
</dbReference>
<dbReference type="AlphaFoldDB" id="A0A4C1YN21"/>
<evidence type="ECO:0000256" key="15">
    <source>
        <dbReference type="PIRSR" id="PIRSR602401-1"/>
    </source>
</evidence>
<keyword evidence="11 15" id="KW-0408">Iron</keyword>
<keyword evidence="8" id="KW-0256">Endoplasmic reticulum</keyword>
<evidence type="ECO:0000256" key="16">
    <source>
        <dbReference type="SAM" id="Phobius"/>
    </source>
</evidence>
<comment type="cofactor">
    <cofactor evidence="1 15">
        <name>heme</name>
        <dbReference type="ChEBI" id="CHEBI:30413"/>
    </cofactor>
</comment>
<comment type="caution">
    <text evidence="17">The sequence shown here is derived from an EMBL/GenBank/DDBJ whole genome shotgun (WGS) entry which is preliminary data.</text>
</comment>
<feature type="binding site" description="axial binding residue" evidence="15">
    <location>
        <position position="497"/>
    </location>
    <ligand>
        <name>heme</name>
        <dbReference type="ChEBI" id="CHEBI:30413"/>
    </ligand>
    <ligandPart>
        <name>Fe</name>
        <dbReference type="ChEBI" id="CHEBI:18248"/>
    </ligandPart>
</feature>
<dbReference type="PANTHER" id="PTHR24292:SF54">
    <property type="entry name" value="CYP9F3-RELATED"/>
    <property type="match status" value="1"/>
</dbReference>
<reference evidence="17 18" key="1">
    <citation type="journal article" date="2019" name="Commun. Biol.">
        <title>The bagworm genome reveals a unique fibroin gene that provides high tensile strength.</title>
        <authorList>
            <person name="Kono N."/>
            <person name="Nakamura H."/>
            <person name="Ohtoshi R."/>
            <person name="Tomita M."/>
            <person name="Numata K."/>
            <person name="Arakawa K."/>
        </authorList>
    </citation>
    <scope>NUCLEOTIDE SEQUENCE [LARGE SCALE GENOMIC DNA]</scope>
</reference>
<evidence type="ECO:0000256" key="1">
    <source>
        <dbReference type="ARBA" id="ARBA00001971"/>
    </source>
</evidence>
<evidence type="ECO:0000256" key="7">
    <source>
        <dbReference type="ARBA" id="ARBA00022723"/>
    </source>
</evidence>
<keyword evidence="12" id="KW-0503">Monooxygenase</keyword>
<comment type="catalytic activity">
    <reaction evidence="14">
        <text>an organic molecule + reduced [NADPH--hemoprotein reductase] + O2 = an alcohol + oxidized [NADPH--hemoprotein reductase] + H2O + H(+)</text>
        <dbReference type="Rhea" id="RHEA:17149"/>
        <dbReference type="Rhea" id="RHEA-COMP:11964"/>
        <dbReference type="Rhea" id="RHEA-COMP:11965"/>
        <dbReference type="ChEBI" id="CHEBI:15377"/>
        <dbReference type="ChEBI" id="CHEBI:15378"/>
        <dbReference type="ChEBI" id="CHEBI:15379"/>
        <dbReference type="ChEBI" id="CHEBI:30879"/>
        <dbReference type="ChEBI" id="CHEBI:57618"/>
        <dbReference type="ChEBI" id="CHEBI:58210"/>
        <dbReference type="ChEBI" id="CHEBI:142491"/>
        <dbReference type="EC" id="1.14.14.1"/>
    </reaction>
</comment>
<dbReference type="PRINTS" id="PR00385">
    <property type="entry name" value="P450"/>
</dbReference>
<evidence type="ECO:0000256" key="2">
    <source>
        <dbReference type="ARBA" id="ARBA00004174"/>
    </source>
</evidence>
<protein>
    <recommendedName>
        <fullName evidence="5">unspecific monooxygenase</fullName>
        <ecNumber evidence="5">1.14.14.1</ecNumber>
    </recommendedName>
</protein>
<dbReference type="InterPro" id="IPR002401">
    <property type="entry name" value="Cyt_P450_E_grp-I"/>
</dbReference>
<feature type="transmembrane region" description="Helical" evidence="16">
    <location>
        <begin position="21"/>
        <end position="42"/>
    </location>
</feature>
<dbReference type="CDD" id="cd11056">
    <property type="entry name" value="CYP6-like"/>
    <property type="match status" value="2"/>
</dbReference>
<comment type="subcellular location">
    <subcellularLocation>
        <location evidence="3">Endoplasmic reticulum membrane</location>
        <topology evidence="3">Peripheral membrane protein</topology>
    </subcellularLocation>
    <subcellularLocation>
        <location evidence="2">Microsome membrane</location>
        <topology evidence="2">Peripheral membrane protein</topology>
    </subcellularLocation>
</comment>
<evidence type="ECO:0000256" key="8">
    <source>
        <dbReference type="ARBA" id="ARBA00022824"/>
    </source>
</evidence>
<dbReference type="InterPro" id="IPR050476">
    <property type="entry name" value="Insect_CytP450_Detox"/>
</dbReference>
<dbReference type="EMBL" id="BGZK01001335">
    <property type="protein sequence ID" value="GBP77548.1"/>
    <property type="molecule type" value="Genomic_DNA"/>
</dbReference>
<dbReference type="GO" id="GO:0016712">
    <property type="term" value="F:oxidoreductase activity, acting on paired donors, with incorporation or reduction of molecular oxygen, reduced flavin or flavoprotein as one donor, and incorporation of one atom of oxygen"/>
    <property type="evidence" value="ECO:0007669"/>
    <property type="project" value="UniProtKB-EC"/>
</dbReference>
<evidence type="ECO:0000256" key="10">
    <source>
        <dbReference type="ARBA" id="ARBA00023002"/>
    </source>
</evidence>
<keyword evidence="18" id="KW-1185">Reference proteome</keyword>
<dbReference type="InterPro" id="IPR036396">
    <property type="entry name" value="Cyt_P450_sf"/>
</dbReference>
<evidence type="ECO:0000256" key="6">
    <source>
        <dbReference type="ARBA" id="ARBA00022617"/>
    </source>
</evidence>
<dbReference type="EC" id="1.14.14.1" evidence="5"/>
<dbReference type="Gene3D" id="1.10.630.10">
    <property type="entry name" value="Cytochrome P450"/>
    <property type="match status" value="2"/>
</dbReference>
<keyword evidence="7 15" id="KW-0479">Metal-binding</keyword>
<dbReference type="PANTHER" id="PTHR24292">
    <property type="entry name" value="CYTOCHROME P450"/>
    <property type="match status" value="1"/>
</dbReference>
<dbReference type="FunFam" id="1.10.630.10:FF:000042">
    <property type="entry name" value="Cytochrome P450"/>
    <property type="match status" value="2"/>
</dbReference>
<dbReference type="InterPro" id="IPR001128">
    <property type="entry name" value="Cyt_P450"/>
</dbReference>
<organism evidence="17 18">
    <name type="scientific">Eumeta variegata</name>
    <name type="common">Bagworm moth</name>
    <name type="synonym">Eumeta japonica</name>
    <dbReference type="NCBI Taxonomy" id="151549"/>
    <lineage>
        <taxon>Eukaryota</taxon>
        <taxon>Metazoa</taxon>
        <taxon>Ecdysozoa</taxon>
        <taxon>Arthropoda</taxon>
        <taxon>Hexapoda</taxon>
        <taxon>Insecta</taxon>
        <taxon>Pterygota</taxon>
        <taxon>Neoptera</taxon>
        <taxon>Endopterygota</taxon>
        <taxon>Lepidoptera</taxon>
        <taxon>Glossata</taxon>
        <taxon>Ditrysia</taxon>
        <taxon>Tineoidea</taxon>
        <taxon>Psychidae</taxon>
        <taxon>Oiketicinae</taxon>
        <taxon>Eumeta</taxon>
    </lineage>
</organism>
<keyword evidence="16" id="KW-1133">Transmembrane helix</keyword>
<evidence type="ECO:0000256" key="3">
    <source>
        <dbReference type="ARBA" id="ARBA00004406"/>
    </source>
</evidence>
<dbReference type="GO" id="GO:0020037">
    <property type="term" value="F:heme binding"/>
    <property type="evidence" value="ECO:0007669"/>
    <property type="project" value="InterPro"/>
</dbReference>
<dbReference type="OrthoDB" id="2789670at2759"/>
<dbReference type="STRING" id="151549.A0A4C1YN21"/>
<feature type="transmembrane region" description="Helical" evidence="16">
    <location>
        <begin position="542"/>
        <end position="565"/>
    </location>
</feature>
<sequence>MKVNTSKTKVMVFVVGKLDRVAIMIIEFLIFVLTTIVVYIWYSHRKAVNAFTSRGVRVLPGVPLFGNFFKSAFLRRHFLDDLNECYNAFPGERYVGILEGTGSVIVIRDPDLIKQITVKDFDSFINHRDFSNDADPLFDNSLLMMKGDKWRHMRAALSPAFTGSKMKQMVPFMNAISQNIVNYVQKLTEGKADNTTEELDIDDLMRRYTNDVIASAAFGLEVNSLEEKANEFYVTGQRITNFSTWQRINLFLMSVFPSISKRLNLKIFPEQTTEFIRNIVKNTMEFRKQNNIERPDMIQLLMEAAKGTLNSNTKENDNVGFATTEETQLNVDTSTKQWTDDELTAQAFIFFFAGFETSASTLVFAVHELALYPDVQNKLYEEVEQFKNDDKCLNYERIQELKYLDMVINETFRKWSPAIVLDRVCLRPYELPPPRPGADPYIVDKGTVVYNVVNSIHMDATYYPDPQRFDPERFSEENKRNIQSFTFMPFGVGPRNCIGSRFALLELKVLLYHLVLNFEILKCDKTTDPLVLKPTDFQIKALGVAIMIIEFLIFVLTTIVVYTWYSHRKAVNAFTSRGLRVLPGVPLFGNFLKSTFLRRHFLDDLHDCYNAFPNERYIGLLEGTTSIILIRDPELIKQITVKDFDNFVDHRNFFHDADPLFASSLLMMKGDKWRHMRATMSPAFTGSKMKQMVPFMNAISQNIVNYVQKLTEGKEDNTTEELDIDNLMRRYTNDVIASAAFGLEVNSLEEKANEFYVTGQRLSNFSTWQRINMFIISAFPYVSKRLNLKIFPEQTTEFFRNIVKNTIEYRKVNNIERPDMIQLLMEATKGTLKCDTKENDSVGFATTEETQLNVDTSTKQWTDDELTAQAFIFFFAGFESSASALVMAIHELAINPDVQNKLYKEVQEFKNEIKCLTYESVQELKYLDMVINETFRKWSPAIILDRVCLRPYELPPPRPGAKPYTVDKGAVVYNVVNSIHMDETYYPDPQRFDPERFSEENKRNVKSFTFMPFGVGPRNCIGSRFALLELKVLLYHIVLNFEILKCDKTTDPLVLKPTDFQIKALGGTWVKLRRRT</sequence>
<dbReference type="SUPFAM" id="SSF48264">
    <property type="entry name" value="Cytochrome P450"/>
    <property type="match status" value="2"/>
</dbReference>
<keyword evidence="10" id="KW-0560">Oxidoreductase</keyword>
<dbReference type="PRINTS" id="PR00463">
    <property type="entry name" value="EP450I"/>
</dbReference>
<keyword evidence="9" id="KW-0492">Microsome</keyword>
<keyword evidence="16" id="KW-0812">Transmembrane</keyword>
<evidence type="ECO:0000256" key="5">
    <source>
        <dbReference type="ARBA" id="ARBA00012109"/>
    </source>
</evidence>
<evidence type="ECO:0000313" key="17">
    <source>
        <dbReference type="EMBL" id="GBP77548.1"/>
    </source>
</evidence>
<dbReference type="InterPro" id="IPR017972">
    <property type="entry name" value="Cyt_P450_CS"/>
</dbReference>